<feature type="non-terminal residue" evidence="3">
    <location>
        <position position="87"/>
    </location>
</feature>
<gene>
    <name evidence="3" type="ORF">L9G74_21040</name>
</gene>
<reference evidence="4" key="2">
    <citation type="submission" date="2023-07" db="EMBL/GenBank/DDBJ databases">
        <title>Shewanella mangrovi sp. nov., an acetaldehyde- degrading bacterium isolated from mangrove sediment.</title>
        <authorList>
            <person name="Liu Y."/>
        </authorList>
    </citation>
    <scope>NUCLEOTIDE SEQUENCE [LARGE SCALE GENOMIC DNA]</scope>
    <source>
        <strain evidence="4">C32</strain>
    </source>
</reference>
<dbReference type="PROSITE" id="PS00061">
    <property type="entry name" value="ADH_SHORT"/>
    <property type="match status" value="1"/>
</dbReference>
<dbReference type="Gene3D" id="3.40.50.720">
    <property type="entry name" value="NAD(P)-binding Rossmann-like Domain"/>
    <property type="match status" value="1"/>
</dbReference>
<evidence type="ECO:0000256" key="1">
    <source>
        <dbReference type="ARBA" id="ARBA00006484"/>
    </source>
</evidence>
<organism evidence="3 4">
    <name type="scientific">Shewanella electrica</name>
    <dbReference type="NCBI Taxonomy" id="515560"/>
    <lineage>
        <taxon>Bacteria</taxon>
        <taxon>Pseudomonadati</taxon>
        <taxon>Pseudomonadota</taxon>
        <taxon>Gammaproteobacteria</taxon>
        <taxon>Alteromonadales</taxon>
        <taxon>Shewanellaceae</taxon>
        <taxon>Shewanella</taxon>
    </lineage>
</organism>
<proteinExistence type="inferred from homology"/>
<dbReference type="InterPro" id="IPR002347">
    <property type="entry name" value="SDR_fam"/>
</dbReference>
<dbReference type="RefSeq" id="WP_238898698.1">
    <property type="nucleotide sequence ID" value="NZ_JAKOGG010000393.1"/>
</dbReference>
<reference evidence="3 4" key="1">
    <citation type="submission" date="2022-02" db="EMBL/GenBank/DDBJ databases">
        <authorList>
            <person name="Zhuang L."/>
        </authorList>
    </citation>
    <scope>NUCLEOTIDE SEQUENCE [LARGE SCALE GENOMIC DNA]</scope>
    <source>
        <strain evidence="3 4">C32</strain>
    </source>
</reference>
<dbReference type="InterPro" id="IPR036291">
    <property type="entry name" value="NAD(P)-bd_dom_sf"/>
</dbReference>
<name>A0ABT2FRF0_9GAMM</name>
<dbReference type="PANTHER" id="PTHR42760">
    <property type="entry name" value="SHORT-CHAIN DEHYDROGENASES/REDUCTASES FAMILY MEMBER"/>
    <property type="match status" value="1"/>
</dbReference>
<evidence type="ECO:0000256" key="2">
    <source>
        <dbReference type="ARBA" id="ARBA00023002"/>
    </source>
</evidence>
<dbReference type="Pfam" id="PF00106">
    <property type="entry name" value="adh_short"/>
    <property type="match status" value="1"/>
</dbReference>
<dbReference type="PANTHER" id="PTHR42760:SF133">
    <property type="entry name" value="3-OXOACYL-[ACYL-CARRIER-PROTEIN] REDUCTASE"/>
    <property type="match status" value="1"/>
</dbReference>
<keyword evidence="4" id="KW-1185">Reference proteome</keyword>
<dbReference type="InterPro" id="IPR020904">
    <property type="entry name" value="Sc_DH/Rdtase_CS"/>
</dbReference>
<sequence length="87" mass="9581">GVFYCCRAVAPHMMERKYGKIINISSNNATQAFPLVAAYNASKAGVNMITRVLALEWAPYNICVNAIGPGDYHTEMTDATWLDPEGR</sequence>
<dbReference type="EMBL" id="JAKOGG010000393">
    <property type="protein sequence ID" value="MCS4558907.1"/>
    <property type="molecule type" value="Genomic_DNA"/>
</dbReference>
<comment type="similarity">
    <text evidence="1">Belongs to the short-chain dehydrogenases/reductases (SDR) family.</text>
</comment>
<comment type="caution">
    <text evidence="3">The sequence shown here is derived from an EMBL/GenBank/DDBJ whole genome shotgun (WGS) entry which is preliminary data.</text>
</comment>
<keyword evidence="2" id="KW-0560">Oxidoreductase</keyword>
<dbReference type="SUPFAM" id="SSF51735">
    <property type="entry name" value="NAD(P)-binding Rossmann-fold domains"/>
    <property type="match status" value="1"/>
</dbReference>
<evidence type="ECO:0000313" key="3">
    <source>
        <dbReference type="EMBL" id="MCS4558907.1"/>
    </source>
</evidence>
<evidence type="ECO:0000313" key="4">
    <source>
        <dbReference type="Proteomes" id="UP001201549"/>
    </source>
</evidence>
<accession>A0ABT2FRF0</accession>
<dbReference type="PRINTS" id="PR00081">
    <property type="entry name" value="GDHRDH"/>
</dbReference>
<feature type="non-terminal residue" evidence="3">
    <location>
        <position position="1"/>
    </location>
</feature>
<dbReference type="Proteomes" id="UP001201549">
    <property type="component" value="Unassembled WGS sequence"/>
</dbReference>
<dbReference type="PRINTS" id="PR00080">
    <property type="entry name" value="SDRFAMILY"/>
</dbReference>
<protein>
    <submittedName>
        <fullName evidence="3">SDR family NAD(P)-dependent oxidoreductase</fullName>
    </submittedName>
</protein>